<evidence type="ECO:0000256" key="9">
    <source>
        <dbReference type="HAMAP-Rule" id="MF_01201"/>
    </source>
</evidence>
<comment type="pathway">
    <text evidence="8 9">Amino-acid biosynthesis; D-alanine biosynthesis; D-alanine from L-alanine: step 1/1.</text>
</comment>
<dbReference type="InterPro" id="IPR029066">
    <property type="entry name" value="PLP-binding_barrel"/>
</dbReference>
<dbReference type="AlphaFoldDB" id="A0A0Q2RVT0"/>
<dbReference type="HAMAP" id="MF_01201">
    <property type="entry name" value="Ala_racemase"/>
    <property type="match status" value="1"/>
</dbReference>
<evidence type="ECO:0000313" key="14">
    <source>
        <dbReference type="Proteomes" id="UP000051221"/>
    </source>
</evidence>
<name>A0A0Q2RVT0_VIBFU</name>
<dbReference type="PANTHER" id="PTHR30511:SF4">
    <property type="entry name" value="ALANINE RACEMASE, BIOSYNTHETIC"/>
    <property type="match status" value="1"/>
</dbReference>
<evidence type="ECO:0000256" key="8">
    <source>
        <dbReference type="ARBA" id="ARBA00037912"/>
    </source>
</evidence>
<evidence type="ECO:0000259" key="12">
    <source>
        <dbReference type="SMART" id="SM01005"/>
    </source>
</evidence>
<comment type="caution">
    <text evidence="13">The sequence shown here is derived from an EMBL/GenBank/DDBJ whole genome shotgun (WGS) entry which is preliminary data.</text>
</comment>
<dbReference type="GO" id="GO:0030632">
    <property type="term" value="P:D-alanine biosynthetic process"/>
    <property type="evidence" value="ECO:0007669"/>
    <property type="project" value="UniProtKB-UniRule"/>
</dbReference>
<evidence type="ECO:0000256" key="7">
    <source>
        <dbReference type="ARBA" id="ARBA00023235"/>
    </source>
</evidence>
<dbReference type="Gene3D" id="3.20.20.10">
    <property type="entry name" value="Alanine racemase"/>
    <property type="match status" value="1"/>
</dbReference>
<dbReference type="SUPFAM" id="SSF51419">
    <property type="entry name" value="PLP-binding barrel"/>
    <property type="match status" value="1"/>
</dbReference>
<feature type="active site" description="Proton acceptor; specific for L-alanine" evidence="9">
    <location>
        <position position="254"/>
    </location>
</feature>
<dbReference type="GO" id="GO:0008784">
    <property type="term" value="F:alanine racemase activity"/>
    <property type="evidence" value="ECO:0007669"/>
    <property type="project" value="UniProtKB-UniRule"/>
</dbReference>
<keyword evidence="7 9" id="KW-0413">Isomerase</keyword>
<keyword evidence="14" id="KW-1185">Reference proteome</keyword>
<protein>
    <recommendedName>
        <fullName evidence="5 9">Alanine racemase</fullName>
        <ecNumber evidence="5 9">5.1.1.1</ecNumber>
    </recommendedName>
</protein>
<comment type="pathway">
    <text evidence="3">Cell wall biogenesis; peptidoglycan biosynthesis.</text>
</comment>
<dbReference type="InterPro" id="IPR000821">
    <property type="entry name" value="Ala_racemase"/>
</dbReference>
<evidence type="ECO:0000256" key="11">
    <source>
        <dbReference type="PIRSR" id="PIRSR600821-52"/>
    </source>
</evidence>
<dbReference type="Gene3D" id="2.40.37.10">
    <property type="entry name" value="Lyase, Ornithine Decarboxylase, Chain A, domain 1"/>
    <property type="match status" value="1"/>
</dbReference>
<dbReference type="FunFam" id="2.40.37.10:FF:000002">
    <property type="entry name" value="Alanine racemase"/>
    <property type="match status" value="1"/>
</dbReference>
<dbReference type="CDD" id="cd06827">
    <property type="entry name" value="PLPDE_III_AR_proteobact"/>
    <property type="match status" value="1"/>
</dbReference>
<evidence type="ECO:0000256" key="4">
    <source>
        <dbReference type="ARBA" id="ARBA00007880"/>
    </source>
</evidence>
<feature type="binding site" evidence="9 11">
    <location>
        <position position="302"/>
    </location>
    <ligand>
        <name>substrate</name>
    </ligand>
</feature>
<dbReference type="InterPro" id="IPR011079">
    <property type="entry name" value="Ala_racemase_C"/>
</dbReference>
<reference evidence="13 14" key="1">
    <citation type="submission" date="2015-08" db="EMBL/GenBank/DDBJ databases">
        <title>Antibacterial properties of a collection of Vibrionaceae strains.</title>
        <authorList>
            <person name="Giubergia S."/>
        </authorList>
    </citation>
    <scope>NUCLEOTIDE SEQUENCE [LARGE SCALE GENOMIC DNA]</scope>
    <source>
        <strain evidence="13 14">S0821</strain>
    </source>
</reference>
<dbReference type="Pfam" id="PF00842">
    <property type="entry name" value="Ala_racemase_C"/>
    <property type="match status" value="1"/>
</dbReference>
<dbReference type="InterPro" id="IPR020622">
    <property type="entry name" value="Ala_racemase_pyridoxalP-BS"/>
</dbReference>
<evidence type="ECO:0000256" key="5">
    <source>
        <dbReference type="ARBA" id="ARBA00013089"/>
    </source>
</evidence>
<dbReference type="NCBIfam" id="TIGR00492">
    <property type="entry name" value="alr"/>
    <property type="match status" value="1"/>
</dbReference>
<comment type="similarity">
    <text evidence="4 9">Belongs to the alanine racemase family.</text>
</comment>
<gene>
    <name evidence="13" type="primary">alr</name>
    <name evidence="13" type="ORF">AMR76_02455</name>
</gene>
<keyword evidence="6 9" id="KW-0663">Pyridoxal phosphate</keyword>
<dbReference type="PRINTS" id="PR00992">
    <property type="entry name" value="ALARACEMASE"/>
</dbReference>
<feature type="active site" description="Proton acceptor; specific for D-alanine" evidence="9">
    <location>
        <position position="34"/>
    </location>
</feature>
<evidence type="ECO:0000313" key="13">
    <source>
        <dbReference type="EMBL" id="KQH88166.1"/>
    </source>
</evidence>
<accession>A0A0Q2RVT0</accession>
<dbReference type="InterPro" id="IPR001608">
    <property type="entry name" value="Ala_racemase_N"/>
</dbReference>
<evidence type="ECO:0000256" key="1">
    <source>
        <dbReference type="ARBA" id="ARBA00000316"/>
    </source>
</evidence>
<evidence type="ECO:0000256" key="3">
    <source>
        <dbReference type="ARBA" id="ARBA00004752"/>
    </source>
</evidence>
<dbReference type="InterPro" id="IPR009006">
    <property type="entry name" value="Ala_racemase/Decarboxylase_C"/>
</dbReference>
<feature type="modified residue" description="N6-(pyridoxal phosphate)lysine" evidence="9 10">
    <location>
        <position position="34"/>
    </location>
</feature>
<dbReference type="Proteomes" id="UP000051221">
    <property type="component" value="Unassembled WGS sequence"/>
</dbReference>
<feature type="binding site" evidence="9 11">
    <location>
        <position position="129"/>
    </location>
    <ligand>
        <name>substrate</name>
    </ligand>
</feature>
<dbReference type="SUPFAM" id="SSF50621">
    <property type="entry name" value="Alanine racemase C-terminal domain-like"/>
    <property type="match status" value="1"/>
</dbReference>
<evidence type="ECO:0000256" key="6">
    <source>
        <dbReference type="ARBA" id="ARBA00022898"/>
    </source>
</evidence>
<dbReference type="PANTHER" id="PTHR30511">
    <property type="entry name" value="ALANINE RACEMASE"/>
    <property type="match status" value="1"/>
</dbReference>
<comment type="catalytic activity">
    <reaction evidence="1 9">
        <text>L-alanine = D-alanine</text>
        <dbReference type="Rhea" id="RHEA:20249"/>
        <dbReference type="ChEBI" id="CHEBI:57416"/>
        <dbReference type="ChEBI" id="CHEBI:57972"/>
        <dbReference type="EC" id="5.1.1.1"/>
    </reaction>
</comment>
<dbReference type="Pfam" id="PF01168">
    <property type="entry name" value="Ala_racemase_N"/>
    <property type="match status" value="1"/>
</dbReference>
<dbReference type="GO" id="GO:0005829">
    <property type="term" value="C:cytosol"/>
    <property type="evidence" value="ECO:0007669"/>
    <property type="project" value="TreeGrafter"/>
</dbReference>
<dbReference type="RefSeq" id="WP_055465166.1">
    <property type="nucleotide sequence ID" value="NZ_LKHS01000001.1"/>
</dbReference>
<dbReference type="PROSITE" id="PS00395">
    <property type="entry name" value="ALANINE_RACEMASE"/>
    <property type="match status" value="1"/>
</dbReference>
<sequence length="389" mass="42760">MITAQAHIDLNALQHNYRRLKALSGSQQVVAVIKGDAYGHGAVQLASALPDADRFAVSRLEEAEELRLAGITQPILLLEGCFCADDLKRAAELKLDTTIHCEEQLHDLETSTLAHPIHVWLKVDTGMHRLGVQPFQVPEYVSRIERTRKLSEKLGFISHFSCADDINHPTTQRQLACFNQATAQYDGPKTIANSAGILFWPESQFDVARAGIALFGISPSAEHTGRDHALVPVMTLNTRLIAVRKHQASRPVGYGETWHAQQDTHIGVIAMGYGDGYPRSAPSGTPVFVNGRLVPIVGRVSMDMITVDLGPDATDQVGDVVEMWGKNLPIETIANHVGTIPYELTIKLTPRVHRHYHQAQAHGVVIDMTQALSKRETPPARMLNQKGSL</sequence>
<comment type="cofactor">
    <cofactor evidence="2 9 10">
        <name>pyridoxal 5'-phosphate</name>
        <dbReference type="ChEBI" id="CHEBI:597326"/>
    </cofactor>
</comment>
<evidence type="ECO:0000256" key="10">
    <source>
        <dbReference type="PIRSR" id="PIRSR600821-50"/>
    </source>
</evidence>
<feature type="domain" description="Alanine racemase C-terminal" evidence="12">
    <location>
        <begin position="233"/>
        <end position="357"/>
    </location>
</feature>
<dbReference type="EC" id="5.1.1.1" evidence="5 9"/>
<proteinExistence type="inferred from homology"/>
<dbReference type="SMART" id="SM01005">
    <property type="entry name" value="Ala_racemase_C"/>
    <property type="match status" value="1"/>
</dbReference>
<comment type="function">
    <text evidence="9">Catalyzes the interconversion of L-alanine and D-alanine. May also act on other amino acids.</text>
</comment>
<dbReference type="UniPathway" id="UPA00042">
    <property type="reaction ID" value="UER00497"/>
</dbReference>
<dbReference type="GO" id="GO:0030170">
    <property type="term" value="F:pyridoxal phosphate binding"/>
    <property type="evidence" value="ECO:0007669"/>
    <property type="project" value="UniProtKB-UniRule"/>
</dbReference>
<dbReference type="FunFam" id="3.20.20.10:FF:000002">
    <property type="entry name" value="Alanine racemase"/>
    <property type="match status" value="1"/>
</dbReference>
<dbReference type="EMBL" id="LKHS01000001">
    <property type="protein sequence ID" value="KQH88166.1"/>
    <property type="molecule type" value="Genomic_DNA"/>
</dbReference>
<dbReference type="InParanoid" id="A0A0Q2RVT0"/>
<evidence type="ECO:0000256" key="2">
    <source>
        <dbReference type="ARBA" id="ARBA00001933"/>
    </source>
</evidence>
<organism evidence="13 14">
    <name type="scientific">Vibrio furnissii</name>
    <dbReference type="NCBI Taxonomy" id="29494"/>
    <lineage>
        <taxon>Bacteria</taxon>
        <taxon>Pseudomonadati</taxon>
        <taxon>Pseudomonadota</taxon>
        <taxon>Gammaproteobacteria</taxon>
        <taxon>Vibrionales</taxon>
        <taxon>Vibrionaceae</taxon>
        <taxon>Vibrio</taxon>
    </lineage>
</organism>